<dbReference type="EMBL" id="JAPMOU010000012">
    <property type="protein sequence ID" value="MDE1462564.1"/>
    <property type="molecule type" value="Genomic_DNA"/>
</dbReference>
<dbReference type="Pfam" id="PF00378">
    <property type="entry name" value="ECH_1"/>
    <property type="match status" value="1"/>
</dbReference>
<comment type="similarity">
    <text evidence="1">Belongs to the enoyl-CoA hydratase/isomerase family.</text>
</comment>
<keyword evidence="2" id="KW-0456">Lyase</keyword>
<sequence>MGEKSSNQSTGYQTLNISTKDDLCFIQLYRPEAKNTLNDLLIEEFRQALLSCHSTAKILIIEGLSDIFCFGADLQALANTPSEIQSGPEPLYDLWYQLTTGPFVTVAHVRGKANAGGVGFVAACDLVLADSKAEFSLPELLFGLMPACVLPFLIRRIGYQKAHAMTLMTKPISSEEAYRWGLVDAYAEDSQALLNQHLLRLRRLSKTAIGRYKNYLNKLDVSLAAAKPNALAANQVVFSDPNNLSKINRYVNTGQFPWEA</sequence>
<keyword evidence="3" id="KW-1185">Reference proteome</keyword>
<dbReference type="RefSeq" id="WP_274688921.1">
    <property type="nucleotide sequence ID" value="NZ_JAPMOU010000012.1"/>
</dbReference>
<name>A0ABT5U874_9GAMM</name>
<dbReference type="SUPFAM" id="SSF52096">
    <property type="entry name" value="ClpP/crotonase"/>
    <property type="match status" value="1"/>
</dbReference>
<evidence type="ECO:0000313" key="3">
    <source>
        <dbReference type="Proteomes" id="UP001528823"/>
    </source>
</evidence>
<gene>
    <name evidence="2" type="ORF">ORQ98_11345</name>
</gene>
<dbReference type="Proteomes" id="UP001528823">
    <property type="component" value="Unassembled WGS sequence"/>
</dbReference>
<protein>
    <submittedName>
        <fullName evidence="2">Enoyl-CoA hydratase/isomerase</fullName>
        <ecNumber evidence="2">4.2.1.17</ecNumber>
    </submittedName>
</protein>
<dbReference type="PANTHER" id="PTHR42964:SF1">
    <property type="entry name" value="POLYKETIDE BIOSYNTHESIS ENOYL-COA HYDRATASE PKSH-RELATED"/>
    <property type="match status" value="1"/>
</dbReference>
<proteinExistence type="inferred from homology"/>
<dbReference type="Gene3D" id="3.90.226.10">
    <property type="entry name" value="2-enoyl-CoA Hydratase, Chain A, domain 1"/>
    <property type="match status" value="1"/>
</dbReference>
<dbReference type="InterPro" id="IPR029045">
    <property type="entry name" value="ClpP/crotonase-like_dom_sf"/>
</dbReference>
<accession>A0ABT5U874</accession>
<dbReference type="GO" id="GO:0004300">
    <property type="term" value="F:enoyl-CoA hydratase activity"/>
    <property type="evidence" value="ECO:0007669"/>
    <property type="project" value="UniProtKB-EC"/>
</dbReference>
<comment type="caution">
    <text evidence="2">The sequence shown here is derived from an EMBL/GenBank/DDBJ whole genome shotgun (WGS) entry which is preliminary data.</text>
</comment>
<dbReference type="InterPro" id="IPR051683">
    <property type="entry name" value="Enoyl-CoA_Hydratase/Isomerase"/>
</dbReference>
<dbReference type="EC" id="4.2.1.17" evidence="2"/>
<evidence type="ECO:0000256" key="1">
    <source>
        <dbReference type="ARBA" id="ARBA00005254"/>
    </source>
</evidence>
<dbReference type="PANTHER" id="PTHR42964">
    <property type="entry name" value="ENOYL-COA HYDRATASE"/>
    <property type="match status" value="1"/>
</dbReference>
<reference evidence="2 3" key="1">
    <citation type="submission" date="2022-11" db="EMBL/GenBank/DDBJ databases">
        <title>Spartinivicinus poritis sp. nov., isolated from scleractinian coral Porites lutea.</title>
        <authorList>
            <person name="Zhang G."/>
            <person name="Cai L."/>
            <person name="Wei Q."/>
        </authorList>
    </citation>
    <scope>NUCLEOTIDE SEQUENCE [LARGE SCALE GENOMIC DNA]</scope>
    <source>
        <strain evidence="2 3">A2-2</strain>
    </source>
</reference>
<evidence type="ECO:0000313" key="2">
    <source>
        <dbReference type="EMBL" id="MDE1462564.1"/>
    </source>
</evidence>
<dbReference type="InterPro" id="IPR001753">
    <property type="entry name" value="Enoyl-CoA_hydra/iso"/>
</dbReference>
<dbReference type="CDD" id="cd06558">
    <property type="entry name" value="crotonase-like"/>
    <property type="match status" value="1"/>
</dbReference>
<dbReference type="NCBIfam" id="NF005498">
    <property type="entry name" value="PRK07112.1"/>
    <property type="match status" value="1"/>
</dbReference>
<organism evidence="2 3">
    <name type="scientific">Spartinivicinus poritis</name>
    <dbReference type="NCBI Taxonomy" id="2994640"/>
    <lineage>
        <taxon>Bacteria</taxon>
        <taxon>Pseudomonadati</taxon>
        <taxon>Pseudomonadota</taxon>
        <taxon>Gammaproteobacteria</taxon>
        <taxon>Oceanospirillales</taxon>
        <taxon>Zooshikellaceae</taxon>
        <taxon>Spartinivicinus</taxon>
    </lineage>
</organism>